<dbReference type="FunFam" id="3.10.590.10:FF:000003">
    <property type="entry name" value="Thymocyte nuclear protein 1"/>
    <property type="match status" value="1"/>
</dbReference>
<dbReference type="EMBL" id="CAADFE010000001">
    <property type="protein sequence ID" value="VFJ61192.1"/>
    <property type="molecule type" value="Genomic_DNA"/>
</dbReference>
<accession>A0A450T3S0</accession>
<dbReference type="PANTHER" id="PTHR14087:SF7">
    <property type="entry name" value="THYMOCYTE NUCLEAR PROTEIN 1"/>
    <property type="match status" value="1"/>
</dbReference>
<proteinExistence type="predicted"/>
<evidence type="ECO:0000259" key="2">
    <source>
        <dbReference type="Pfam" id="PF01878"/>
    </source>
</evidence>
<name>A0A450T3S0_9GAMM</name>
<protein>
    <submittedName>
        <fullName evidence="3">Predicted RNA-binding protein, contains PUA-like domain</fullName>
    </submittedName>
</protein>
<dbReference type="SUPFAM" id="SSF88697">
    <property type="entry name" value="PUA domain-like"/>
    <property type="match status" value="1"/>
</dbReference>
<keyword evidence="1" id="KW-0597">Phosphoprotein</keyword>
<dbReference type="InterPro" id="IPR002740">
    <property type="entry name" value="EVE_domain"/>
</dbReference>
<reference evidence="3" key="1">
    <citation type="submission" date="2019-02" db="EMBL/GenBank/DDBJ databases">
        <authorList>
            <person name="Gruber-Vodicka R. H."/>
            <person name="Seah K. B. B."/>
        </authorList>
    </citation>
    <scope>NUCLEOTIDE SEQUENCE</scope>
    <source>
        <strain evidence="3">BECK_BZ131</strain>
    </source>
</reference>
<gene>
    <name evidence="3" type="ORF">BECKFW1821C_GA0114237_100121</name>
</gene>
<evidence type="ECO:0000313" key="3">
    <source>
        <dbReference type="EMBL" id="VFJ61192.1"/>
    </source>
</evidence>
<sequence length="161" mass="18906">MQYWLMKSEPGEFGIEDLARRPGQREPWDGVRNYQARNMLRDRMKMGDSAFFYHSNCAEPGIVGIMRIIREGYPDTAAFDPEDKHFDPKSDPQNPRWYRVDVELTRIFPRTLSLRQLKRYPELADMPLVQRGNRLSVMPVSAIQWDFILSLVDSATDPEWP</sequence>
<dbReference type="InterPro" id="IPR047197">
    <property type="entry name" value="THYN1-like_EVE"/>
</dbReference>
<dbReference type="Pfam" id="PF01878">
    <property type="entry name" value="EVE"/>
    <property type="match status" value="1"/>
</dbReference>
<feature type="domain" description="EVE" evidence="2">
    <location>
        <begin position="2"/>
        <end position="150"/>
    </location>
</feature>
<dbReference type="CDD" id="cd21133">
    <property type="entry name" value="EVE"/>
    <property type="match status" value="1"/>
</dbReference>
<evidence type="ECO:0000256" key="1">
    <source>
        <dbReference type="ARBA" id="ARBA00022553"/>
    </source>
</evidence>
<dbReference type="InterPro" id="IPR052181">
    <property type="entry name" value="5hmC_binding"/>
</dbReference>
<dbReference type="AlphaFoldDB" id="A0A450T3S0"/>
<organism evidence="3">
    <name type="scientific">Candidatus Kentrum sp. FW</name>
    <dbReference type="NCBI Taxonomy" id="2126338"/>
    <lineage>
        <taxon>Bacteria</taxon>
        <taxon>Pseudomonadati</taxon>
        <taxon>Pseudomonadota</taxon>
        <taxon>Gammaproteobacteria</taxon>
        <taxon>Candidatus Kentrum</taxon>
    </lineage>
</organism>
<dbReference type="InterPro" id="IPR015947">
    <property type="entry name" value="PUA-like_sf"/>
</dbReference>
<dbReference type="PANTHER" id="PTHR14087">
    <property type="entry name" value="THYMOCYTE NUCLEAR PROTEIN 1"/>
    <property type="match status" value="1"/>
</dbReference>
<dbReference type="Gene3D" id="3.10.590.10">
    <property type="entry name" value="ph1033 like domains"/>
    <property type="match status" value="1"/>
</dbReference>